<dbReference type="Gene3D" id="2.40.50.100">
    <property type="match status" value="1"/>
</dbReference>
<evidence type="ECO:0000313" key="6">
    <source>
        <dbReference type="EMBL" id="RJE85831.1"/>
    </source>
</evidence>
<feature type="domain" description="CzcB-like barrel-sandwich hybrid" evidence="5">
    <location>
        <begin position="149"/>
        <end position="295"/>
    </location>
</feature>
<dbReference type="InterPro" id="IPR006143">
    <property type="entry name" value="RND_pump_MFP"/>
</dbReference>
<dbReference type="SUPFAM" id="SSF111369">
    <property type="entry name" value="HlyD-like secretion proteins"/>
    <property type="match status" value="1"/>
</dbReference>
<evidence type="ECO:0000256" key="1">
    <source>
        <dbReference type="ARBA" id="ARBA00009477"/>
    </source>
</evidence>
<dbReference type="InterPro" id="IPR058647">
    <property type="entry name" value="BSH_CzcB-like"/>
</dbReference>
<comment type="similarity">
    <text evidence="1">Belongs to the membrane fusion protein (MFP) (TC 8.A.1) family.</text>
</comment>
<dbReference type="InterPro" id="IPR058792">
    <property type="entry name" value="Beta-barrel_RND_2"/>
</dbReference>
<dbReference type="Proteomes" id="UP000284202">
    <property type="component" value="Unassembled WGS sequence"/>
</dbReference>
<gene>
    <name evidence="6" type="ORF">D3P04_08745</name>
</gene>
<evidence type="ECO:0000313" key="7">
    <source>
        <dbReference type="Proteomes" id="UP000284202"/>
    </source>
</evidence>
<evidence type="ECO:0000259" key="4">
    <source>
        <dbReference type="Pfam" id="PF25954"/>
    </source>
</evidence>
<feature type="region of interest" description="Disordered" evidence="3">
    <location>
        <begin position="1"/>
        <end position="29"/>
    </location>
</feature>
<evidence type="ECO:0000256" key="3">
    <source>
        <dbReference type="SAM" id="MobiDB-lite"/>
    </source>
</evidence>
<dbReference type="Gene3D" id="2.40.30.170">
    <property type="match status" value="1"/>
</dbReference>
<proteinExistence type="inferred from homology"/>
<protein>
    <submittedName>
        <fullName evidence="6">Efflux RND transporter periplasmic adaptor subunit</fullName>
    </submittedName>
</protein>
<dbReference type="PANTHER" id="PTHR30469">
    <property type="entry name" value="MULTIDRUG RESISTANCE PROTEIN MDTA"/>
    <property type="match status" value="1"/>
</dbReference>
<feature type="domain" description="CusB-like beta-barrel" evidence="4">
    <location>
        <begin position="319"/>
        <end position="389"/>
    </location>
</feature>
<dbReference type="OrthoDB" id="264111at2"/>
<dbReference type="PANTHER" id="PTHR30469:SF38">
    <property type="entry name" value="HLYD FAMILY SECRETION PROTEIN"/>
    <property type="match status" value="1"/>
</dbReference>
<keyword evidence="7" id="KW-1185">Reference proteome</keyword>
<feature type="coiled-coil region" evidence="2">
    <location>
        <begin position="235"/>
        <end position="269"/>
    </location>
</feature>
<dbReference type="Pfam" id="PF25954">
    <property type="entry name" value="Beta-barrel_RND_2"/>
    <property type="match status" value="1"/>
</dbReference>
<dbReference type="GO" id="GO:1990281">
    <property type="term" value="C:efflux pump complex"/>
    <property type="evidence" value="ECO:0007669"/>
    <property type="project" value="TreeGrafter"/>
</dbReference>
<accession>A0A418SY21</accession>
<keyword evidence="2" id="KW-0175">Coiled coil</keyword>
<organism evidence="6 7">
    <name type="scientific">Paracoccus onubensis</name>
    <dbReference type="NCBI Taxonomy" id="1675788"/>
    <lineage>
        <taxon>Bacteria</taxon>
        <taxon>Pseudomonadati</taxon>
        <taxon>Pseudomonadota</taxon>
        <taxon>Alphaproteobacteria</taxon>
        <taxon>Rhodobacterales</taxon>
        <taxon>Paracoccaceae</taxon>
        <taxon>Paracoccus</taxon>
    </lineage>
</organism>
<sequence>MAHLPDSTPEPSRRADHRKAFRSYSDDERARMRNILQNMGTKGAASSPAVAPATGATAKPPRKAIIAGIAILLVGAGGIWLLRPDANAIASDTRSRTAGSAEPDAAASQEPTAAASPDVAPQSPGATDSASVAAAGPTLEASGKIVAKRMATVSSDLTGRVTELLAEEGDAVEKGQPVARLDDHAAKAQLAIAEANVIASEDEYAVVAAELEAMSDNLQRTTTLAQRGVASKEALSTLEGQYAVLEARVAASNRQIDVQRRQLDAMRNDLNQTLIRSPFSGVVTEITANIGEIVSPVSPGGYTQSGIATIVDPESIVGEVNVNEQFLSKIEDGQKVEMTVPAWPDRTFSGHVSLITPIVDDSTAAVKVTVTFDPVPENIYPGMRLDVAFFSDSDQPDS</sequence>
<evidence type="ECO:0000256" key="2">
    <source>
        <dbReference type="SAM" id="Coils"/>
    </source>
</evidence>
<dbReference type="Pfam" id="PF25973">
    <property type="entry name" value="BSH_CzcB"/>
    <property type="match status" value="1"/>
</dbReference>
<feature type="compositionally biased region" description="Low complexity" evidence="3">
    <location>
        <begin position="105"/>
        <end position="117"/>
    </location>
</feature>
<evidence type="ECO:0000259" key="5">
    <source>
        <dbReference type="Pfam" id="PF25973"/>
    </source>
</evidence>
<name>A0A418SY21_9RHOB</name>
<reference evidence="7" key="1">
    <citation type="submission" date="2018-09" db="EMBL/GenBank/DDBJ databases">
        <title>Acidovorax cavernicola nov. sp. isolated from Gruta de las Maravillas (Aracena, Spain).</title>
        <authorList>
            <person name="Jurado V."/>
            <person name="Gutierrez-Patricio S."/>
            <person name="Gonzalez-Pimentel J.L."/>
            <person name="Miller A.Z."/>
            <person name="Laiz L."/>
            <person name="Saiz-Jimenez C."/>
        </authorList>
    </citation>
    <scope>NUCLEOTIDE SEQUENCE [LARGE SCALE GENOMIC DNA]</scope>
    <source>
        <strain evidence="7">1011MAR3C25</strain>
    </source>
</reference>
<comment type="caution">
    <text evidence="6">The sequence shown here is derived from an EMBL/GenBank/DDBJ whole genome shotgun (WGS) entry which is preliminary data.</text>
</comment>
<feature type="region of interest" description="Disordered" evidence="3">
    <location>
        <begin position="93"/>
        <end position="133"/>
    </location>
</feature>
<dbReference type="NCBIfam" id="TIGR01730">
    <property type="entry name" value="RND_mfp"/>
    <property type="match status" value="1"/>
</dbReference>
<dbReference type="EMBL" id="QZCG01000005">
    <property type="protein sequence ID" value="RJE85831.1"/>
    <property type="molecule type" value="Genomic_DNA"/>
</dbReference>
<dbReference type="AlphaFoldDB" id="A0A418SY21"/>
<dbReference type="RefSeq" id="WP_119747933.1">
    <property type="nucleotide sequence ID" value="NZ_QZCG01000005.1"/>
</dbReference>
<dbReference type="GO" id="GO:0015562">
    <property type="term" value="F:efflux transmembrane transporter activity"/>
    <property type="evidence" value="ECO:0007669"/>
    <property type="project" value="TreeGrafter"/>
</dbReference>